<sequence>MRQQHNGSQHNGGPSHPNESSQSAGLEPSNPPSQTSDRLAEELVYYRSFLEQLLGFVRNGDQEVVNRMVSIIRSDASHQEILTALSENAADNTQSVQRDRDRNNHNQN</sequence>
<keyword evidence="3" id="KW-1185">Reference proteome</keyword>
<dbReference type="GeneID" id="37218847"/>
<proteinExistence type="predicted"/>
<name>A0A395HFU7_9EURO</name>
<dbReference type="EMBL" id="KZ824422">
    <property type="protein sequence ID" value="RAL05104.1"/>
    <property type="molecule type" value="Genomic_DNA"/>
</dbReference>
<feature type="compositionally biased region" description="Basic and acidic residues" evidence="1">
    <location>
        <begin position="97"/>
        <end position="108"/>
    </location>
</feature>
<dbReference type="VEuPathDB" id="FungiDB:BO80DRAFT_177066"/>
<organism evidence="2 3">
    <name type="scientific">Aspergillus ibericus CBS 121593</name>
    <dbReference type="NCBI Taxonomy" id="1448316"/>
    <lineage>
        <taxon>Eukaryota</taxon>
        <taxon>Fungi</taxon>
        <taxon>Dikarya</taxon>
        <taxon>Ascomycota</taxon>
        <taxon>Pezizomycotina</taxon>
        <taxon>Eurotiomycetes</taxon>
        <taxon>Eurotiomycetidae</taxon>
        <taxon>Eurotiales</taxon>
        <taxon>Aspergillaceae</taxon>
        <taxon>Aspergillus</taxon>
        <taxon>Aspergillus subgen. Circumdati</taxon>
    </lineage>
</organism>
<feature type="compositionally biased region" description="Polar residues" evidence="1">
    <location>
        <begin position="86"/>
        <end position="96"/>
    </location>
</feature>
<dbReference type="AlphaFoldDB" id="A0A395HFU7"/>
<dbReference type="Proteomes" id="UP000249402">
    <property type="component" value="Unassembled WGS sequence"/>
</dbReference>
<dbReference type="RefSeq" id="XP_025579431.1">
    <property type="nucleotide sequence ID" value="XM_025713982.1"/>
</dbReference>
<evidence type="ECO:0000256" key="1">
    <source>
        <dbReference type="SAM" id="MobiDB-lite"/>
    </source>
</evidence>
<accession>A0A395HFU7</accession>
<evidence type="ECO:0000313" key="3">
    <source>
        <dbReference type="Proteomes" id="UP000249402"/>
    </source>
</evidence>
<reference evidence="2 3" key="1">
    <citation type="submission" date="2018-02" db="EMBL/GenBank/DDBJ databases">
        <title>The genomes of Aspergillus section Nigri reveals drivers in fungal speciation.</title>
        <authorList>
            <consortium name="DOE Joint Genome Institute"/>
            <person name="Vesth T.C."/>
            <person name="Nybo J."/>
            <person name="Theobald S."/>
            <person name="Brandl J."/>
            <person name="Frisvad J.C."/>
            <person name="Nielsen K.F."/>
            <person name="Lyhne E.K."/>
            <person name="Kogle M.E."/>
            <person name="Kuo A."/>
            <person name="Riley R."/>
            <person name="Clum A."/>
            <person name="Nolan M."/>
            <person name="Lipzen A."/>
            <person name="Salamov A."/>
            <person name="Henrissat B."/>
            <person name="Wiebenga A."/>
            <person name="De vries R.P."/>
            <person name="Grigoriev I.V."/>
            <person name="Mortensen U.H."/>
            <person name="Andersen M.R."/>
            <person name="Baker S.E."/>
        </authorList>
    </citation>
    <scope>NUCLEOTIDE SEQUENCE [LARGE SCALE GENOMIC DNA]</scope>
    <source>
        <strain evidence="2 3">CBS 121593</strain>
    </source>
</reference>
<feature type="compositionally biased region" description="Polar residues" evidence="1">
    <location>
        <begin position="1"/>
        <end position="24"/>
    </location>
</feature>
<evidence type="ECO:0000313" key="2">
    <source>
        <dbReference type="EMBL" id="RAL05104.1"/>
    </source>
</evidence>
<gene>
    <name evidence="2" type="ORF">BO80DRAFT_177066</name>
</gene>
<protein>
    <submittedName>
        <fullName evidence="2">Uncharacterized protein</fullName>
    </submittedName>
</protein>
<feature type="region of interest" description="Disordered" evidence="1">
    <location>
        <begin position="86"/>
        <end position="108"/>
    </location>
</feature>
<feature type="region of interest" description="Disordered" evidence="1">
    <location>
        <begin position="1"/>
        <end position="39"/>
    </location>
</feature>
<dbReference type="OrthoDB" id="4439444at2759"/>